<reference evidence="1" key="1">
    <citation type="submission" date="2023-06" db="EMBL/GenBank/DDBJ databases">
        <title>Genome-scale phylogeny and comparative genomics of the fungal order Sordariales.</title>
        <authorList>
            <consortium name="Lawrence Berkeley National Laboratory"/>
            <person name="Hensen N."/>
            <person name="Bonometti L."/>
            <person name="Westerberg I."/>
            <person name="Brannstrom I.O."/>
            <person name="Guillou S."/>
            <person name="Cros-Aarteil S."/>
            <person name="Calhoun S."/>
            <person name="Haridas S."/>
            <person name="Kuo A."/>
            <person name="Mondo S."/>
            <person name="Pangilinan J."/>
            <person name="Riley R."/>
            <person name="Labutti K."/>
            <person name="Andreopoulos B."/>
            <person name="Lipzen A."/>
            <person name="Chen C."/>
            <person name="Yanf M."/>
            <person name="Daum C."/>
            <person name="Ng V."/>
            <person name="Clum A."/>
            <person name="Steindorff A."/>
            <person name="Ohm R."/>
            <person name="Martin F."/>
            <person name="Silar P."/>
            <person name="Natvig D."/>
            <person name="Lalanne C."/>
            <person name="Gautier V."/>
            <person name="Ament-Velasquez S.L."/>
            <person name="Kruys A."/>
            <person name="Hutchinson M.I."/>
            <person name="Powell A.J."/>
            <person name="Barry K."/>
            <person name="Miller A.N."/>
            <person name="Grigoriev I.V."/>
            <person name="Debuchy R."/>
            <person name="Gladieux P."/>
            <person name="Thoren M.H."/>
            <person name="Johannesson H."/>
        </authorList>
    </citation>
    <scope>NUCLEOTIDE SEQUENCE</scope>
    <source>
        <strain evidence="1">SMH4607-1</strain>
    </source>
</reference>
<accession>A0AA40DXS9</accession>
<evidence type="ECO:0008006" key="3">
    <source>
        <dbReference type="Google" id="ProtNLM"/>
    </source>
</evidence>
<organism evidence="1 2">
    <name type="scientific">Lasiosphaeris hirsuta</name>
    <dbReference type="NCBI Taxonomy" id="260670"/>
    <lineage>
        <taxon>Eukaryota</taxon>
        <taxon>Fungi</taxon>
        <taxon>Dikarya</taxon>
        <taxon>Ascomycota</taxon>
        <taxon>Pezizomycotina</taxon>
        <taxon>Sordariomycetes</taxon>
        <taxon>Sordariomycetidae</taxon>
        <taxon>Sordariales</taxon>
        <taxon>Lasiosphaeriaceae</taxon>
        <taxon>Lasiosphaeris</taxon>
    </lineage>
</organism>
<gene>
    <name evidence="1" type="ORF">B0H67DRAFT_581060</name>
</gene>
<evidence type="ECO:0000313" key="2">
    <source>
        <dbReference type="Proteomes" id="UP001172102"/>
    </source>
</evidence>
<comment type="caution">
    <text evidence="1">The sequence shown here is derived from an EMBL/GenBank/DDBJ whole genome shotgun (WGS) entry which is preliminary data.</text>
</comment>
<dbReference type="Gene3D" id="1.25.40.10">
    <property type="entry name" value="Tetratricopeptide repeat domain"/>
    <property type="match status" value="1"/>
</dbReference>
<protein>
    <recommendedName>
        <fullName evidence="3">Kinesin light chain</fullName>
    </recommendedName>
</protein>
<name>A0AA40DXS9_9PEZI</name>
<sequence>MANLASTWKSLGCLKEALHLMRRCVEFQQQILGPDHPRTVSTFSKVRRWEVASRRSHDETTGIPE</sequence>
<dbReference type="EMBL" id="JAUKUA010000004">
    <property type="protein sequence ID" value="KAK0715593.1"/>
    <property type="molecule type" value="Genomic_DNA"/>
</dbReference>
<proteinExistence type="predicted"/>
<dbReference type="AlphaFoldDB" id="A0AA40DXS9"/>
<dbReference type="Proteomes" id="UP001172102">
    <property type="component" value="Unassembled WGS sequence"/>
</dbReference>
<dbReference type="Pfam" id="PF13374">
    <property type="entry name" value="TPR_10"/>
    <property type="match status" value="1"/>
</dbReference>
<evidence type="ECO:0000313" key="1">
    <source>
        <dbReference type="EMBL" id="KAK0715593.1"/>
    </source>
</evidence>
<keyword evidence="2" id="KW-1185">Reference proteome</keyword>
<dbReference type="InterPro" id="IPR011990">
    <property type="entry name" value="TPR-like_helical_dom_sf"/>
</dbReference>